<evidence type="ECO:0000256" key="1">
    <source>
        <dbReference type="SAM" id="MobiDB-lite"/>
    </source>
</evidence>
<dbReference type="Proteomes" id="UP000694419">
    <property type="component" value="Unplaced"/>
</dbReference>
<dbReference type="AlphaFoldDB" id="A0A8C3JV50"/>
<name>A0A8C3JV50_9CHAR</name>
<evidence type="ECO:0000313" key="2">
    <source>
        <dbReference type="Ensembl" id="ENSCPGP00000013777.1"/>
    </source>
</evidence>
<evidence type="ECO:0000313" key="3">
    <source>
        <dbReference type="Proteomes" id="UP000694419"/>
    </source>
</evidence>
<feature type="compositionally biased region" description="Low complexity" evidence="1">
    <location>
        <begin position="8"/>
        <end position="18"/>
    </location>
</feature>
<reference evidence="2" key="2">
    <citation type="submission" date="2025-09" db="UniProtKB">
        <authorList>
            <consortium name="Ensembl"/>
        </authorList>
    </citation>
    <scope>IDENTIFICATION</scope>
</reference>
<reference evidence="2" key="1">
    <citation type="submission" date="2025-08" db="UniProtKB">
        <authorList>
            <consortium name="Ensembl"/>
        </authorList>
    </citation>
    <scope>IDENTIFICATION</scope>
</reference>
<dbReference type="Ensembl" id="ENSCPGT00000015105.1">
    <property type="protein sequence ID" value="ENSCPGP00000013777.1"/>
    <property type="gene ID" value="ENSCPGG00000009752.1"/>
</dbReference>
<organism evidence="2 3">
    <name type="scientific">Calidris pygmaea</name>
    <name type="common">Spoon-billed sandpiper</name>
    <dbReference type="NCBI Taxonomy" id="425635"/>
    <lineage>
        <taxon>Eukaryota</taxon>
        <taxon>Metazoa</taxon>
        <taxon>Chordata</taxon>
        <taxon>Craniata</taxon>
        <taxon>Vertebrata</taxon>
        <taxon>Euteleostomi</taxon>
        <taxon>Archelosauria</taxon>
        <taxon>Archosauria</taxon>
        <taxon>Dinosauria</taxon>
        <taxon>Saurischia</taxon>
        <taxon>Theropoda</taxon>
        <taxon>Coelurosauria</taxon>
        <taxon>Aves</taxon>
        <taxon>Neognathae</taxon>
        <taxon>Neoaves</taxon>
        <taxon>Charadriiformes</taxon>
        <taxon>Scolopacidae</taxon>
        <taxon>Calidris</taxon>
    </lineage>
</organism>
<protein>
    <submittedName>
        <fullName evidence="2">Uncharacterized protein</fullName>
    </submittedName>
</protein>
<feature type="region of interest" description="Disordered" evidence="1">
    <location>
        <begin position="1"/>
        <end position="31"/>
    </location>
</feature>
<accession>A0A8C3JV50</accession>
<proteinExistence type="predicted"/>
<sequence length="167" mass="18804">PAPTPGMRLLPGLLASAPSLPPRPAGNRDVPREQGYDLGNFLCGQHCPCWKRLQLVRLHQDPEKMEGLIPAGAEPVGEADFPSALGNIAKRTRAICSKKFRVWFLEHGILKRQRKVRIKMTTIFVLSCIYRSVTRGKYRSSAKESRHALLCYSGLFLPRTSRKVLRQ</sequence>
<keyword evidence="3" id="KW-1185">Reference proteome</keyword>